<name>A0A1A8XWK5_9PROT</name>
<evidence type="ECO:0000313" key="3">
    <source>
        <dbReference type="Proteomes" id="UP000199169"/>
    </source>
</evidence>
<dbReference type="EMBL" id="FLQX01000145">
    <property type="protein sequence ID" value="SBT09017.1"/>
    <property type="molecule type" value="Genomic_DNA"/>
</dbReference>
<evidence type="ECO:0000313" key="2">
    <source>
        <dbReference type="EMBL" id="SBT09017.1"/>
    </source>
</evidence>
<feature type="region of interest" description="Disordered" evidence="1">
    <location>
        <begin position="213"/>
        <end position="243"/>
    </location>
</feature>
<accession>A0A1A8XWK5</accession>
<proteinExistence type="predicted"/>
<reference evidence="2 3" key="1">
    <citation type="submission" date="2016-06" db="EMBL/GenBank/DDBJ databases">
        <authorList>
            <person name="Kjaerup R.B."/>
            <person name="Dalgaard T.S."/>
            <person name="Juul-Madsen H.R."/>
        </authorList>
    </citation>
    <scope>NUCLEOTIDE SEQUENCE [LARGE SCALE GENOMIC DNA]</scope>
    <source>
        <strain evidence="2">3</strain>
    </source>
</reference>
<evidence type="ECO:0000256" key="1">
    <source>
        <dbReference type="SAM" id="MobiDB-lite"/>
    </source>
</evidence>
<dbReference type="Proteomes" id="UP000199169">
    <property type="component" value="Unassembled WGS sequence"/>
</dbReference>
<gene>
    <name evidence="2" type="ORF">ACCAA_660064</name>
</gene>
<dbReference type="STRING" id="1860102.ACCAA_660064"/>
<organism evidence="2 3">
    <name type="scientific">Candidatus Accumulibacter aalborgensis</name>
    <dbReference type="NCBI Taxonomy" id="1860102"/>
    <lineage>
        <taxon>Bacteria</taxon>
        <taxon>Pseudomonadati</taxon>
        <taxon>Pseudomonadota</taxon>
        <taxon>Betaproteobacteria</taxon>
        <taxon>Candidatus Accumulibacter</taxon>
    </lineage>
</organism>
<protein>
    <submittedName>
        <fullName evidence="2">Uncharacterized protein</fullName>
    </submittedName>
</protein>
<feature type="compositionally biased region" description="Low complexity" evidence="1">
    <location>
        <begin position="216"/>
        <end position="235"/>
    </location>
</feature>
<sequence>MNHPAVVKAEKLIRAGDIVGAETALASLVESEGDDALVVILDDFPAKDLLAVLRDFDSSRESVVSLLVSPEQFARAVVLERRYGDPSHERLRGMINAVVFRAGGEPGEFLEAIANLDGGCDALADYLCDRAENVEYFFSNGSFDFFGDGDDSAAELSDDERLDALSEPDASPPFVTHSEVNDHDWMELSWTLRYQHPEVFRDVLLILRARARAEEGQQAQDENPGLVGEPPGSSRGPEEESAL</sequence>
<dbReference type="RefSeq" id="WP_186408582.1">
    <property type="nucleotide sequence ID" value="NZ_FLQX01000145.1"/>
</dbReference>
<dbReference type="AlphaFoldDB" id="A0A1A8XWK5"/>
<keyword evidence="3" id="KW-1185">Reference proteome</keyword>